<accession>A0A1M6ZWF7</accession>
<reference evidence="4" key="1">
    <citation type="submission" date="2016-11" db="EMBL/GenBank/DDBJ databases">
        <authorList>
            <person name="Varghese N."/>
            <person name="Submissions S."/>
        </authorList>
    </citation>
    <scope>NUCLEOTIDE SEQUENCE [LARGE SCALE GENOMIC DNA]</scope>
    <source>
        <strain evidence="4">CECT 8089</strain>
    </source>
</reference>
<dbReference type="STRING" id="1220495.SAMN05216288_1710"/>
<dbReference type="Pfam" id="PF08929">
    <property type="entry name" value="PoNi_C"/>
    <property type="match status" value="1"/>
</dbReference>
<keyword evidence="4" id="KW-1185">Reference proteome</keyword>
<organism evidence="3 4">
    <name type="scientific">Phytopseudomonas punonensis</name>
    <dbReference type="NCBI Taxonomy" id="1220495"/>
    <lineage>
        <taxon>Bacteria</taxon>
        <taxon>Pseudomonadati</taxon>
        <taxon>Pseudomonadota</taxon>
        <taxon>Gammaproteobacteria</taxon>
        <taxon>Pseudomonadales</taxon>
        <taxon>Pseudomonadaceae</taxon>
        <taxon>Phytopseudomonas</taxon>
    </lineage>
</organism>
<evidence type="ECO:0008006" key="5">
    <source>
        <dbReference type="Google" id="ProtNLM"/>
    </source>
</evidence>
<sequence>MPRDMLKSKEFFDKWISYDLERMQQKQNRLDSGGIPLPYGKVTAAADLCNKALEVIVMSYSRGDRVADLSGHIVRLLAEREQLKALCEALPKDEQKKRIQYERLSFDNYLDFFWWLSLAVCLGMDEAHLERVIALINNAGQDALLDRIAVKLGAHQRAVSNELVFPKQYALLLQALDAPSQEQSNLVKKFLDGWYKGNKNLAAWYDTHKGEDTGYVGYWCFEAALVVKLFGIDDSSFRTHAHYPADLAHNT</sequence>
<dbReference type="InterPro" id="IPR015025">
    <property type="entry name" value="PoNi_C"/>
</dbReference>
<feature type="domain" description="PoNi N-terminal" evidence="1">
    <location>
        <begin position="3"/>
        <end position="133"/>
    </location>
</feature>
<gene>
    <name evidence="3" type="ORF">SAMN05216288_1710</name>
</gene>
<dbReference type="InterPro" id="IPR015024">
    <property type="entry name" value="PoNi_N"/>
</dbReference>
<dbReference type="Proteomes" id="UP000184305">
    <property type="component" value="Unassembled WGS sequence"/>
</dbReference>
<dbReference type="InterPro" id="IPR028983">
    <property type="entry name" value="PA2201-like_C"/>
</dbReference>
<dbReference type="SUPFAM" id="SSF140731">
    <property type="entry name" value="PA2201 C-terminal domain-like"/>
    <property type="match status" value="1"/>
</dbReference>
<evidence type="ECO:0000313" key="4">
    <source>
        <dbReference type="Proteomes" id="UP000184305"/>
    </source>
</evidence>
<dbReference type="Pfam" id="PF08928">
    <property type="entry name" value="PoNi_N"/>
    <property type="match status" value="1"/>
</dbReference>
<dbReference type="OrthoDB" id="6058444at2"/>
<dbReference type="RefSeq" id="WP_083593319.1">
    <property type="nucleotide sequence ID" value="NZ_FRBQ01000001.1"/>
</dbReference>
<evidence type="ECO:0000313" key="3">
    <source>
        <dbReference type="EMBL" id="SHL34746.1"/>
    </source>
</evidence>
<evidence type="ECO:0000259" key="1">
    <source>
        <dbReference type="Pfam" id="PF08928"/>
    </source>
</evidence>
<dbReference type="AlphaFoldDB" id="A0A1M6ZWF7"/>
<dbReference type="EMBL" id="FRBQ01000001">
    <property type="protein sequence ID" value="SHL34746.1"/>
    <property type="molecule type" value="Genomic_DNA"/>
</dbReference>
<protein>
    <recommendedName>
        <fullName evidence="5">PoNi C-terminal domain-containing protein</fullName>
    </recommendedName>
</protein>
<evidence type="ECO:0000259" key="2">
    <source>
        <dbReference type="Pfam" id="PF08929"/>
    </source>
</evidence>
<proteinExistence type="predicted"/>
<name>A0A1M6ZWF7_9GAMM</name>
<dbReference type="Gene3D" id="1.10.3920.10">
    <property type="entry name" value="PA2201 C-terminal domain-like"/>
    <property type="match status" value="1"/>
</dbReference>
<feature type="domain" description="PoNi C-terminal" evidence="2">
    <location>
        <begin position="141"/>
        <end position="247"/>
    </location>
</feature>